<dbReference type="KEGG" id="dor:Desor_0383"/>
<proteinExistence type="predicted"/>
<dbReference type="PANTHER" id="PTHR23501:SF5">
    <property type="entry name" value="TRANSPORT PROTEIN"/>
    <property type="match status" value="1"/>
</dbReference>
<evidence type="ECO:0000256" key="2">
    <source>
        <dbReference type="ARBA" id="ARBA00022448"/>
    </source>
</evidence>
<organism evidence="9 10">
    <name type="scientific">Desulfosporosinus orientis (strain ATCC 19365 / DSM 765 / NCIMB 8382 / VKM B-1628 / Singapore I)</name>
    <name type="common">Desulfotomaculum orientis</name>
    <dbReference type="NCBI Taxonomy" id="768706"/>
    <lineage>
        <taxon>Bacteria</taxon>
        <taxon>Bacillati</taxon>
        <taxon>Bacillota</taxon>
        <taxon>Clostridia</taxon>
        <taxon>Eubacteriales</taxon>
        <taxon>Desulfitobacteriaceae</taxon>
        <taxon>Desulfosporosinus</taxon>
    </lineage>
</organism>
<keyword evidence="10" id="KW-1185">Reference proteome</keyword>
<dbReference type="Gene3D" id="1.20.1250.20">
    <property type="entry name" value="MFS general substrate transporter like domains"/>
    <property type="match status" value="2"/>
</dbReference>
<keyword evidence="6 7" id="KW-0472">Membrane</keyword>
<evidence type="ECO:0000313" key="9">
    <source>
        <dbReference type="EMBL" id="AET66088.1"/>
    </source>
</evidence>
<feature type="transmembrane region" description="Helical" evidence="7">
    <location>
        <begin position="135"/>
        <end position="157"/>
    </location>
</feature>
<feature type="transmembrane region" description="Helical" evidence="7">
    <location>
        <begin position="195"/>
        <end position="216"/>
    </location>
</feature>
<comment type="subcellular location">
    <subcellularLocation>
        <location evidence="1">Cell membrane</location>
        <topology evidence="1">Multi-pass membrane protein</topology>
    </subcellularLocation>
</comment>
<dbReference type="PROSITE" id="PS00216">
    <property type="entry name" value="SUGAR_TRANSPORT_1"/>
    <property type="match status" value="1"/>
</dbReference>
<evidence type="ECO:0000259" key="8">
    <source>
        <dbReference type="PROSITE" id="PS50850"/>
    </source>
</evidence>
<evidence type="ECO:0000256" key="7">
    <source>
        <dbReference type="SAM" id="Phobius"/>
    </source>
</evidence>
<dbReference type="PANTHER" id="PTHR23501">
    <property type="entry name" value="MAJOR FACILITATOR SUPERFAMILY"/>
    <property type="match status" value="1"/>
</dbReference>
<dbReference type="NCBIfam" id="TIGR00711">
    <property type="entry name" value="efflux_EmrB"/>
    <property type="match status" value="1"/>
</dbReference>
<feature type="transmembrane region" description="Helical" evidence="7">
    <location>
        <begin position="222"/>
        <end position="242"/>
    </location>
</feature>
<keyword evidence="5 7" id="KW-1133">Transmembrane helix</keyword>
<evidence type="ECO:0000313" key="10">
    <source>
        <dbReference type="Proteomes" id="UP000006346"/>
    </source>
</evidence>
<dbReference type="AlphaFoldDB" id="G7W572"/>
<sequence length="477" mass="51179">MKRMDYKWKALSCTSLGALLSVLSSSTLIIALPDIMKELNASMNTIIWTVMIYMLAITILVPSIGRIADMIGRKKLFVSGFVVFTIGSVLCGFSETAWELILFRFVQSIGGALLLAISTPIVTDAFPKGELGKALGINGMIISVGSVIGPILGGAFVSIGWRWIFYINLPIGLFGTLWAWIQIEELEKLPLKQKFDWLGTFSFTIGMLSLLVALTLGGFKGWMNLSTLGLFALSLVFMILFINIESKLEQPMLDLSLFKSRMLAFAFSSNLLNGIARGAVTFLLVFYFQGIKSIDPIKAGILLTPFALSMMIMAPISGRLSDRYGSRGLSSLGLLISALGLIGMMEIKATTSITELAIWMFISGLGSGMFFSPNTSAIMGAVSPQRRGIAGGVRTMMNNAGSVISLAISMAIISSSITPEALQGLFSGTQVGSQGIAVAEFISGLRAAFTISFIVSLIGAVISYMRGGEKSHLAAEH</sequence>
<dbReference type="eggNOG" id="COG2814">
    <property type="taxonomic scope" value="Bacteria"/>
</dbReference>
<dbReference type="CDD" id="cd17321">
    <property type="entry name" value="MFS_MMR_MDR_like"/>
    <property type="match status" value="1"/>
</dbReference>
<dbReference type="OrthoDB" id="102502at2"/>
<reference evidence="10" key="1">
    <citation type="submission" date="2011-11" db="EMBL/GenBank/DDBJ databases">
        <title>Complete sequence of Desulfosporosinus orientis DSM 765.</title>
        <authorList>
            <person name="Lucas S."/>
            <person name="Han J."/>
            <person name="Lapidus A."/>
            <person name="Cheng J.-F."/>
            <person name="Goodwin L."/>
            <person name="Pitluck S."/>
            <person name="Peters L."/>
            <person name="Ovchinnikova G."/>
            <person name="Teshima H."/>
            <person name="Detter J.C."/>
            <person name="Han C."/>
            <person name="Tapia R."/>
            <person name="Land M."/>
            <person name="Hauser L."/>
            <person name="Kyrpides N."/>
            <person name="Ivanova N."/>
            <person name="Pagani I."/>
            <person name="Pester M."/>
            <person name="Spring S."/>
            <person name="Ollivier B."/>
            <person name="Rattei T."/>
            <person name="Klenk H.-P."/>
            <person name="Wagner M."/>
            <person name="Loy A."/>
            <person name="Woyke T."/>
        </authorList>
    </citation>
    <scope>NUCLEOTIDE SEQUENCE [LARGE SCALE GENOMIC DNA]</scope>
    <source>
        <strain evidence="10">ATCC 19365 / DSM 765 / NCIMB 8382 / VKM B-1628</strain>
    </source>
</reference>
<dbReference type="InterPro" id="IPR020846">
    <property type="entry name" value="MFS_dom"/>
</dbReference>
<evidence type="ECO:0000256" key="3">
    <source>
        <dbReference type="ARBA" id="ARBA00022475"/>
    </source>
</evidence>
<dbReference type="SUPFAM" id="SSF103473">
    <property type="entry name" value="MFS general substrate transporter"/>
    <property type="match status" value="1"/>
</dbReference>
<feature type="transmembrane region" description="Helical" evidence="7">
    <location>
        <begin position="328"/>
        <end position="345"/>
    </location>
</feature>
<keyword evidence="2" id="KW-0813">Transport</keyword>
<dbReference type="EMBL" id="CP003108">
    <property type="protein sequence ID" value="AET66088.1"/>
    <property type="molecule type" value="Genomic_DNA"/>
</dbReference>
<feature type="transmembrane region" description="Helical" evidence="7">
    <location>
        <begin position="263"/>
        <end position="287"/>
    </location>
</feature>
<accession>G7W572</accession>
<feature type="transmembrane region" description="Helical" evidence="7">
    <location>
        <begin position="357"/>
        <end position="382"/>
    </location>
</feature>
<dbReference type="Pfam" id="PF07690">
    <property type="entry name" value="MFS_1"/>
    <property type="match status" value="2"/>
</dbReference>
<dbReference type="PATRIC" id="fig|768706.3.peg.347"/>
<dbReference type="InterPro" id="IPR004638">
    <property type="entry name" value="EmrB-like"/>
</dbReference>
<evidence type="ECO:0000256" key="1">
    <source>
        <dbReference type="ARBA" id="ARBA00004651"/>
    </source>
</evidence>
<dbReference type="PROSITE" id="PS50850">
    <property type="entry name" value="MFS"/>
    <property type="match status" value="1"/>
</dbReference>
<feature type="transmembrane region" description="Helical" evidence="7">
    <location>
        <begin position="299"/>
        <end position="316"/>
    </location>
</feature>
<keyword evidence="3" id="KW-1003">Cell membrane</keyword>
<name>G7W572_DESOD</name>
<dbReference type="RefSeq" id="WP_014182914.1">
    <property type="nucleotide sequence ID" value="NC_016584.1"/>
</dbReference>
<dbReference type="STRING" id="768706.Desor_0383"/>
<dbReference type="InterPro" id="IPR036259">
    <property type="entry name" value="MFS_trans_sf"/>
</dbReference>
<feature type="transmembrane region" description="Helical" evidence="7">
    <location>
        <begin position="101"/>
        <end position="123"/>
    </location>
</feature>
<protein>
    <submittedName>
        <fullName evidence="9">Drug resistance transporter, EmrB/QacA subfamily</fullName>
    </submittedName>
</protein>
<gene>
    <name evidence="9" type="ordered locus">Desor_0383</name>
</gene>
<dbReference type="HOGENOM" id="CLU_000960_28_3_9"/>
<reference evidence="9 10" key="2">
    <citation type="journal article" date="2012" name="J. Bacteriol.">
        <title>Complete genome sequences of Desulfosporosinus orientis DSM765T, Desulfosporosinus youngiae DSM17734T, Desulfosporosinus meridiei DSM13257T, and Desulfosporosinus acidiphilus DSM22704T.</title>
        <authorList>
            <person name="Pester M."/>
            <person name="Brambilla E."/>
            <person name="Alazard D."/>
            <person name="Rattei T."/>
            <person name="Weinmaier T."/>
            <person name="Han J."/>
            <person name="Lucas S."/>
            <person name="Lapidus A."/>
            <person name="Cheng J.F."/>
            <person name="Goodwin L."/>
            <person name="Pitluck S."/>
            <person name="Peters L."/>
            <person name="Ovchinnikova G."/>
            <person name="Teshima H."/>
            <person name="Detter J.C."/>
            <person name="Han C.S."/>
            <person name="Tapia R."/>
            <person name="Land M.L."/>
            <person name="Hauser L."/>
            <person name="Kyrpides N.C."/>
            <person name="Ivanova N.N."/>
            <person name="Pagani I."/>
            <person name="Huntmann M."/>
            <person name="Wei C.L."/>
            <person name="Davenport K.W."/>
            <person name="Daligault H."/>
            <person name="Chain P.S."/>
            <person name="Chen A."/>
            <person name="Mavromatis K."/>
            <person name="Markowitz V."/>
            <person name="Szeto E."/>
            <person name="Mikhailova N."/>
            <person name="Pati A."/>
            <person name="Wagner M."/>
            <person name="Woyke T."/>
            <person name="Ollivier B."/>
            <person name="Klenk H.P."/>
            <person name="Spring S."/>
            <person name="Loy A."/>
        </authorList>
    </citation>
    <scope>NUCLEOTIDE SEQUENCE [LARGE SCALE GENOMIC DNA]</scope>
    <source>
        <strain evidence="10">ATCC 19365 / DSM 765 / NCIMB 8382 / VKM B-1628</strain>
    </source>
</reference>
<feature type="transmembrane region" description="Helical" evidence="7">
    <location>
        <begin position="442"/>
        <end position="464"/>
    </location>
</feature>
<dbReference type="GO" id="GO:0005886">
    <property type="term" value="C:plasma membrane"/>
    <property type="evidence" value="ECO:0007669"/>
    <property type="project" value="UniProtKB-SubCell"/>
</dbReference>
<feature type="transmembrane region" description="Helical" evidence="7">
    <location>
        <begin position="76"/>
        <end position="95"/>
    </location>
</feature>
<dbReference type="PRINTS" id="PR01036">
    <property type="entry name" value="TCRTETB"/>
</dbReference>
<evidence type="ECO:0000256" key="5">
    <source>
        <dbReference type="ARBA" id="ARBA00022989"/>
    </source>
</evidence>
<feature type="transmembrane region" description="Helical" evidence="7">
    <location>
        <begin position="163"/>
        <end position="183"/>
    </location>
</feature>
<dbReference type="InterPro" id="IPR011701">
    <property type="entry name" value="MFS"/>
</dbReference>
<evidence type="ECO:0000256" key="4">
    <source>
        <dbReference type="ARBA" id="ARBA00022692"/>
    </source>
</evidence>
<dbReference type="InterPro" id="IPR005829">
    <property type="entry name" value="Sugar_transporter_CS"/>
</dbReference>
<feature type="transmembrane region" description="Helical" evidence="7">
    <location>
        <begin position="403"/>
        <end position="422"/>
    </location>
</feature>
<dbReference type="GO" id="GO:0022857">
    <property type="term" value="F:transmembrane transporter activity"/>
    <property type="evidence" value="ECO:0007669"/>
    <property type="project" value="InterPro"/>
</dbReference>
<feature type="domain" description="Major facilitator superfamily (MFS) profile" evidence="8">
    <location>
        <begin position="10"/>
        <end position="471"/>
    </location>
</feature>
<dbReference type="Proteomes" id="UP000006346">
    <property type="component" value="Chromosome"/>
</dbReference>
<feature type="transmembrane region" description="Helical" evidence="7">
    <location>
        <begin position="41"/>
        <end position="64"/>
    </location>
</feature>
<keyword evidence="4 7" id="KW-0812">Transmembrane</keyword>
<evidence type="ECO:0000256" key="6">
    <source>
        <dbReference type="ARBA" id="ARBA00023136"/>
    </source>
</evidence>